<evidence type="ECO:0000313" key="2">
    <source>
        <dbReference type="EMBL" id="VTZ59995.1"/>
    </source>
</evidence>
<organism evidence="2">
    <name type="scientific">Sinorhizobium medicae</name>
    <dbReference type="NCBI Taxonomy" id="110321"/>
    <lineage>
        <taxon>Bacteria</taxon>
        <taxon>Pseudomonadati</taxon>
        <taxon>Pseudomonadota</taxon>
        <taxon>Alphaproteobacteria</taxon>
        <taxon>Hyphomicrobiales</taxon>
        <taxon>Rhizobiaceae</taxon>
        <taxon>Sinorhizobium/Ensifer group</taxon>
        <taxon>Sinorhizobium</taxon>
    </lineage>
</organism>
<sequence>MAEQCILVGFERLGSRRSDHTRQDKRSDQTPDCEMNCGHNHPIGSLVRRMPCHRHLCQATLTWKIRLIKGYFYLAGILIHLLFALGARLWQNSGDSHDKGWRPRRGLAMA</sequence>
<keyword evidence="1" id="KW-0472">Membrane</keyword>
<evidence type="ECO:0008006" key="3">
    <source>
        <dbReference type="Google" id="ProtNLM"/>
    </source>
</evidence>
<dbReference type="AlphaFoldDB" id="A0A508WR57"/>
<proteinExistence type="predicted"/>
<evidence type="ECO:0000256" key="1">
    <source>
        <dbReference type="SAM" id="Phobius"/>
    </source>
</evidence>
<keyword evidence="1" id="KW-0812">Transmembrane</keyword>
<name>A0A508WR57_9HYPH</name>
<reference evidence="2" key="1">
    <citation type="submission" date="2019-06" db="EMBL/GenBank/DDBJ databases">
        <authorList>
            <person name="Le Quere A."/>
            <person name="Colella S."/>
        </authorList>
    </citation>
    <scope>NUCLEOTIDE SEQUENCE</scope>
    <source>
        <strain evidence="2">EmedicaeMD41</strain>
    </source>
</reference>
<keyword evidence="1" id="KW-1133">Transmembrane helix</keyword>
<protein>
    <recommendedName>
        <fullName evidence="3">Transmembrane protein</fullName>
    </recommendedName>
</protein>
<feature type="transmembrane region" description="Helical" evidence="1">
    <location>
        <begin position="71"/>
        <end position="90"/>
    </location>
</feature>
<gene>
    <name evidence="2" type="ORF">EMEDMD4_130046</name>
</gene>
<dbReference type="EMBL" id="CABFNB010000035">
    <property type="protein sequence ID" value="VTZ59995.1"/>
    <property type="molecule type" value="Genomic_DNA"/>
</dbReference>
<dbReference type="Proteomes" id="UP000507954">
    <property type="component" value="Unassembled WGS sequence"/>
</dbReference>
<accession>A0A508WR57</accession>